<proteinExistence type="predicted"/>
<dbReference type="SMART" id="SM00852">
    <property type="entry name" value="MoCF_biosynth"/>
    <property type="match status" value="1"/>
</dbReference>
<protein>
    <submittedName>
        <fullName evidence="2">Molybdopterin-binding domain-containing protein</fullName>
    </submittedName>
</protein>
<dbReference type="Proteomes" id="UP001460888">
    <property type="component" value="Unassembled WGS sequence"/>
</dbReference>
<evidence type="ECO:0000313" key="2">
    <source>
        <dbReference type="EMBL" id="MES1927871.1"/>
    </source>
</evidence>
<organism evidence="2 3">
    <name type="scientific">Salinisphaera dokdonensis CL-ES53</name>
    <dbReference type="NCBI Taxonomy" id="1304272"/>
    <lineage>
        <taxon>Bacteria</taxon>
        <taxon>Pseudomonadati</taxon>
        <taxon>Pseudomonadota</taxon>
        <taxon>Gammaproteobacteria</taxon>
        <taxon>Salinisphaerales</taxon>
        <taxon>Salinisphaeraceae</taxon>
        <taxon>Salinisphaera</taxon>
    </lineage>
</organism>
<comment type="caution">
    <text evidence="2">The sequence shown here is derived from an EMBL/GenBank/DDBJ whole genome shotgun (WGS) entry which is preliminary data.</text>
</comment>
<reference evidence="2 3" key="1">
    <citation type="submission" date="2013-03" db="EMBL/GenBank/DDBJ databases">
        <title>Salinisphaera dokdonensis CL-ES53 Genome Sequencing.</title>
        <authorList>
            <person name="Li C."/>
            <person name="Lai Q."/>
            <person name="Shao Z."/>
        </authorList>
    </citation>
    <scope>NUCLEOTIDE SEQUENCE [LARGE SCALE GENOMIC DNA]</scope>
    <source>
        <strain evidence="2 3">CL-ES53</strain>
    </source>
</reference>
<dbReference type="InterPro" id="IPR050101">
    <property type="entry name" value="CinA"/>
</dbReference>
<dbReference type="RefSeq" id="WP_353108605.1">
    <property type="nucleotide sequence ID" value="NZ_APND01000001.1"/>
</dbReference>
<name>A0ABV2AW59_9GAMM</name>
<accession>A0ABV2AW59</accession>
<dbReference type="EMBL" id="APND01000001">
    <property type="protein sequence ID" value="MES1927871.1"/>
    <property type="molecule type" value="Genomic_DNA"/>
</dbReference>
<feature type="domain" description="MoaB/Mog" evidence="1">
    <location>
        <begin position="12"/>
        <end position="172"/>
    </location>
</feature>
<evidence type="ECO:0000259" key="1">
    <source>
        <dbReference type="SMART" id="SM00852"/>
    </source>
</evidence>
<sequence>MAPSGGRPERVGILLIGDELLSGKRVDKHMPSVIEILDARGMELSWARMVGDDAGLLEDTLRQTLAGNDVVFSFGGIGATPDDRTRQCAASAANVPLEFNAEGTRLLEERFGDNAYPKRIHMVEWPVGAQVIPNPVNQVPGFSFGHHHFVPGFPKMAWPMVEWVLDTLYADLHREERNVELLIEALDTPESALIDLMQQVMDAHPQVRIACLPNASGQRSIEFGVRGEAIAADNAYEALETALTEAGVPLGRRSRR</sequence>
<dbReference type="PANTHER" id="PTHR13939:SF0">
    <property type="entry name" value="NMN AMIDOHYDROLASE-LIKE PROTEIN YFAY"/>
    <property type="match status" value="1"/>
</dbReference>
<dbReference type="PANTHER" id="PTHR13939">
    <property type="entry name" value="NICOTINAMIDE-NUCLEOTIDE AMIDOHYDROLASE PNCC"/>
    <property type="match status" value="1"/>
</dbReference>
<gene>
    <name evidence="2" type="ORF">SADO_01410</name>
</gene>
<dbReference type="Pfam" id="PF00994">
    <property type="entry name" value="MoCF_biosynth"/>
    <property type="match status" value="1"/>
</dbReference>
<evidence type="ECO:0000313" key="3">
    <source>
        <dbReference type="Proteomes" id="UP001460888"/>
    </source>
</evidence>
<dbReference type="Gene3D" id="3.40.980.10">
    <property type="entry name" value="MoaB/Mog-like domain"/>
    <property type="match status" value="1"/>
</dbReference>
<dbReference type="InterPro" id="IPR001453">
    <property type="entry name" value="MoaB/Mog_dom"/>
</dbReference>
<dbReference type="SUPFAM" id="SSF53218">
    <property type="entry name" value="Molybdenum cofactor biosynthesis proteins"/>
    <property type="match status" value="1"/>
</dbReference>
<keyword evidence="3" id="KW-1185">Reference proteome</keyword>
<dbReference type="InterPro" id="IPR036425">
    <property type="entry name" value="MoaB/Mog-like_dom_sf"/>
</dbReference>
<dbReference type="CDD" id="cd00885">
    <property type="entry name" value="cinA"/>
    <property type="match status" value="1"/>
</dbReference>